<dbReference type="EMBL" id="JABELD010000130">
    <property type="protein sequence ID" value="MBU2739819.1"/>
    <property type="molecule type" value="Genomic_DNA"/>
</dbReference>
<dbReference type="InterPro" id="IPR007159">
    <property type="entry name" value="SpoVT-AbrB_dom"/>
</dbReference>
<dbReference type="Pfam" id="PF04014">
    <property type="entry name" value="MazE_antitoxin"/>
    <property type="match status" value="1"/>
</dbReference>
<comment type="similarity">
    <text evidence="1">Belongs to the VapB family.</text>
</comment>
<organism evidence="4 5">
    <name type="scientific">Acidithiobacillus concretivorus</name>
    <dbReference type="NCBI Taxonomy" id="3063952"/>
    <lineage>
        <taxon>Bacteria</taxon>
        <taxon>Pseudomonadati</taxon>
        <taxon>Pseudomonadota</taxon>
        <taxon>Acidithiobacillia</taxon>
        <taxon>Acidithiobacillales</taxon>
        <taxon>Acidithiobacillaceae</taxon>
        <taxon>Acidithiobacillus</taxon>
    </lineage>
</organism>
<dbReference type="RefSeq" id="WP_215864702.1">
    <property type="nucleotide sequence ID" value="NZ_JABELD010000130.1"/>
</dbReference>
<reference evidence="4 5" key="1">
    <citation type="journal article" date="2021" name="ISME J.">
        <title>Genomic evolution of the class Acidithiobacillia: deep-branching Proteobacteria living in extreme acidic conditions.</title>
        <authorList>
            <person name="Moya-Beltran A."/>
            <person name="Beard S."/>
            <person name="Rojas-Villalobos C."/>
            <person name="Issotta F."/>
            <person name="Gallardo Y."/>
            <person name="Ulloa R."/>
            <person name="Giaveno A."/>
            <person name="Degli Esposti M."/>
            <person name="Johnson D.B."/>
            <person name="Quatrini R."/>
        </authorList>
    </citation>
    <scope>NUCLEOTIDE SEQUENCE [LARGE SCALE GENOMIC DNA]</scope>
    <source>
        <strain evidence="4 5">ATCC 19703</strain>
    </source>
</reference>
<evidence type="ECO:0000256" key="1">
    <source>
        <dbReference type="ARBA" id="ARBA00007924"/>
    </source>
</evidence>
<sequence>MSNTAKLFITGRSQAVRLPREFRFQGAEVFIRRDPQTGDVVLSPKPASWQEFFELANRTKMPADFMVDREDRPDEERGLF</sequence>
<keyword evidence="2 4" id="KW-0238">DNA-binding</keyword>
<dbReference type="NCBIfam" id="NF040493">
    <property type="entry name" value="TA_anti_VapB"/>
    <property type="match status" value="1"/>
</dbReference>
<comment type="caution">
    <text evidence="4">The sequence shown here is derived from an EMBL/GenBank/DDBJ whole genome shotgun (WGS) entry which is preliminary data.</text>
</comment>
<protein>
    <submittedName>
        <fullName evidence="4">AbrB/MazE/SpoVT family DNA-binding domain-containing protein</fullName>
    </submittedName>
</protein>
<accession>A0ABS5ZTE3</accession>
<dbReference type="Proteomes" id="UP001197028">
    <property type="component" value="Unassembled WGS sequence"/>
</dbReference>
<evidence type="ECO:0000313" key="4">
    <source>
        <dbReference type="EMBL" id="MBU2739819.1"/>
    </source>
</evidence>
<feature type="domain" description="SpoVT-AbrB" evidence="3">
    <location>
        <begin position="5"/>
        <end position="47"/>
    </location>
</feature>
<keyword evidence="5" id="KW-1185">Reference proteome</keyword>
<dbReference type="Gene3D" id="2.10.260.10">
    <property type="match status" value="1"/>
</dbReference>
<dbReference type="InterPro" id="IPR047976">
    <property type="entry name" value="Anti_VapB2-like"/>
</dbReference>
<dbReference type="GO" id="GO:0003677">
    <property type="term" value="F:DNA binding"/>
    <property type="evidence" value="ECO:0007669"/>
    <property type="project" value="UniProtKB-KW"/>
</dbReference>
<gene>
    <name evidence="4" type="ORF">HJG40_13745</name>
</gene>
<dbReference type="InterPro" id="IPR037914">
    <property type="entry name" value="SpoVT-AbrB_sf"/>
</dbReference>
<dbReference type="SUPFAM" id="SSF89447">
    <property type="entry name" value="AbrB/MazE/MraZ-like"/>
    <property type="match status" value="1"/>
</dbReference>
<name>A0ABS5ZTE3_9PROT</name>
<evidence type="ECO:0000256" key="2">
    <source>
        <dbReference type="PROSITE-ProRule" id="PRU01076"/>
    </source>
</evidence>
<dbReference type="PANTHER" id="PTHR37550">
    <property type="entry name" value="ANTITOXIN VAPB1"/>
    <property type="match status" value="1"/>
</dbReference>
<evidence type="ECO:0000313" key="5">
    <source>
        <dbReference type="Proteomes" id="UP001197028"/>
    </source>
</evidence>
<dbReference type="InterPro" id="IPR051734">
    <property type="entry name" value="VapB_TA_antitoxins"/>
</dbReference>
<dbReference type="PROSITE" id="PS51740">
    <property type="entry name" value="SPOVT_ABRB"/>
    <property type="match status" value="1"/>
</dbReference>
<evidence type="ECO:0000259" key="3">
    <source>
        <dbReference type="PROSITE" id="PS51740"/>
    </source>
</evidence>
<dbReference type="PANTHER" id="PTHR37550:SF3">
    <property type="entry name" value="ANTITOXIN VAPB1"/>
    <property type="match status" value="1"/>
</dbReference>
<proteinExistence type="inferred from homology"/>